<dbReference type="Proteomes" id="UP000009309">
    <property type="component" value="Unassembled WGS sequence"/>
</dbReference>
<dbReference type="AlphaFoldDB" id="I2GF77"/>
<sequence>MKNALLLHLILFCSQVCLGQSASSTNNTTPAGITRAMLDKAPDTEIERLVMDAISGQVNKDLAREIDVLKTLSKGQQAVYITWVLENEVGNGGFFQFFRNTPDQFAALAVDGIRTLGATPFDDILQQASEIYAEMVAEQEIINPAALQLLGKANNNDPMREIDEDFNATNEEKSLSEYRVKYIKSHKDEFVSK</sequence>
<dbReference type="Pfam" id="PF14300">
    <property type="entry name" value="DMP19"/>
    <property type="match status" value="1"/>
</dbReference>
<reference evidence="3 4" key="1">
    <citation type="journal article" date="2012" name="J. Bacteriol.">
        <title>Genome Sequence of the Filamentous Bacterium Fibrisoma limi BUZ 3T.</title>
        <authorList>
            <person name="Filippini M."/>
            <person name="Qi W."/>
            <person name="Jaenicke S."/>
            <person name="Goesmann A."/>
            <person name="Smits T.H."/>
            <person name="Bagheri H.C."/>
        </authorList>
    </citation>
    <scope>NUCLEOTIDE SEQUENCE [LARGE SCALE GENOMIC DNA]</scope>
    <source>
        <strain evidence="4">BUZ 3T</strain>
    </source>
</reference>
<accession>I2GF77</accession>
<keyword evidence="1" id="KW-0732">Signal</keyword>
<dbReference type="RefSeq" id="WP_009281136.1">
    <property type="nucleotide sequence ID" value="NZ_CAIT01000005.1"/>
</dbReference>
<dbReference type="OrthoDB" id="6334863at2"/>
<feature type="chain" id="PRO_5003659364" description="DNA mimic protein DMP19 C-terminal domain-containing protein" evidence="1">
    <location>
        <begin position="20"/>
        <end position="193"/>
    </location>
</feature>
<dbReference type="STRING" id="1185876.BN8_01561"/>
<organism evidence="3 4">
    <name type="scientific">Fibrisoma limi BUZ 3</name>
    <dbReference type="NCBI Taxonomy" id="1185876"/>
    <lineage>
        <taxon>Bacteria</taxon>
        <taxon>Pseudomonadati</taxon>
        <taxon>Bacteroidota</taxon>
        <taxon>Cytophagia</taxon>
        <taxon>Cytophagales</taxon>
        <taxon>Spirosomataceae</taxon>
        <taxon>Fibrisoma</taxon>
    </lineage>
</organism>
<dbReference type="InterPro" id="IPR025402">
    <property type="entry name" value="DMP19_C"/>
</dbReference>
<keyword evidence="4" id="KW-1185">Reference proteome</keyword>
<dbReference type="Gene3D" id="1.20.1420.60">
    <property type="match status" value="1"/>
</dbReference>
<evidence type="ECO:0000256" key="1">
    <source>
        <dbReference type="SAM" id="SignalP"/>
    </source>
</evidence>
<comment type="caution">
    <text evidence="3">The sequence shown here is derived from an EMBL/GenBank/DDBJ whole genome shotgun (WGS) entry which is preliminary data.</text>
</comment>
<evidence type="ECO:0000313" key="3">
    <source>
        <dbReference type="EMBL" id="CCH52552.1"/>
    </source>
</evidence>
<proteinExistence type="predicted"/>
<dbReference type="eggNOG" id="ENOG5033A95">
    <property type="taxonomic scope" value="Bacteria"/>
</dbReference>
<feature type="domain" description="DNA mimic protein DMP19 C-terminal" evidence="2">
    <location>
        <begin position="71"/>
        <end position="186"/>
    </location>
</feature>
<evidence type="ECO:0000313" key="4">
    <source>
        <dbReference type="Proteomes" id="UP000009309"/>
    </source>
</evidence>
<dbReference type="EMBL" id="CAIT01000005">
    <property type="protein sequence ID" value="CCH52552.1"/>
    <property type="molecule type" value="Genomic_DNA"/>
</dbReference>
<name>I2GF77_9BACT</name>
<gene>
    <name evidence="3" type="ORF">BN8_01561</name>
</gene>
<evidence type="ECO:0000259" key="2">
    <source>
        <dbReference type="Pfam" id="PF14300"/>
    </source>
</evidence>
<protein>
    <recommendedName>
        <fullName evidence="2">DNA mimic protein DMP19 C-terminal domain-containing protein</fullName>
    </recommendedName>
</protein>
<feature type="signal peptide" evidence="1">
    <location>
        <begin position="1"/>
        <end position="19"/>
    </location>
</feature>